<keyword evidence="2" id="KW-1185">Reference proteome</keyword>
<dbReference type="CDD" id="cd02440">
    <property type="entry name" value="AdoMet_MTases"/>
    <property type="match status" value="1"/>
</dbReference>
<protein>
    <recommendedName>
        <fullName evidence="3">Methyltransferase domain-containing protein</fullName>
    </recommendedName>
</protein>
<reference evidence="1 2" key="1">
    <citation type="journal article" date="2014" name="Nature">
        <title>An environmental bacterial taxon with a large and distinct metabolic repertoire.</title>
        <authorList>
            <person name="Wilson M.C."/>
            <person name="Mori T."/>
            <person name="Ruckert C."/>
            <person name="Uria A.R."/>
            <person name="Helf M.J."/>
            <person name="Takada K."/>
            <person name="Gernert C."/>
            <person name="Steffens U.A."/>
            <person name="Heycke N."/>
            <person name="Schmitt S."/>
            <person name="Rinke C."/>
            <person name="Helfrich E.J."/>
            <person name="Brachmann A.O."/>
            <person name="Gurgui C."/>
            <person name="Wakimoto T."/>
            <person name="Kracht M."/>
            <person name="Crusemann M."/>
            <person name="Hentschel U."/>
            <person name="Abe I."/>
            <person name="Matsunaga S."/>
            <person name="Kalinowski J."/>
            <person name="Takeyama H."/>
            <person name="Piel J."/>
        </authorList>
    </citation>
    <scope>NUCLEOTIDE SEQUENCE [LARGE SCALE GENOMIC DNA]</scope>
    <source>
        <strain evidence="2">TSY1</strain>
    </source>
</reference>
<dbReference type="Gene3D" id="3.40.50.150">
    <property type="entry name" value="Vaccinia Virus protein VP39"/>
    <property type="match status" value="1"/>
</dbReference>
<dbReference type="EMBL" id="AZHW01000196">
    <property type="protein sequence ID" value="ETX01850.1"/>
    <property type="molecule type" value="Genomic_DNA"/>
</dbReference>
<organism evidence="1 2">
    <name type="scientific">Entotheonella factor</name>
    <dbReference type="NCBI Taxonomy" id="1429438"/>
    <lineage>
        <taxon>Bacteria</taxon>
        <taxon>Pseudomonadati</taxon>
        <taxon>Nitrospinota/Tectimicrobiota group</taxon>
        <taxon>Candidatus Tectimicrobiota</taxon>
        <taxon>Candidatus Entotheonellia</taxon>
        <taxon>Candidatus Entotheonellales</taxon>
        <taxon>Candidatus Entotheonellaceae</taxon>
        <taxon>Candidatus Entotheonella</taxon>
    </lineage>
</organism>
<comment type="caution">
    <text evidence="1">The sequence shown here is derived from an EMBL/GenBank/DDBJ whole genome shotgun (WGS) entry which is preliminary data.</text>
</comment>
<dbReference type="Pfam" id="PF13489">
    <property type="entry name" value="Methyltransf_23"/>
    <property type="match status" value="1"/>
</dbReference>
<dbReference type="PANTHER" id="PTHR43591">
    <property type="entry name" value="METHYLTRANSFERASE"/>
    <property type="match status" value="1"/>
</dbReference>
<gene>
    <name evidence="1" type="ORF">ETSY1_05835</name>
</gene>
<dbReference type="InterPro" id="IPR029063">
    <property type="entry name" value="SAM-dependent_MTases_sf"/>
</dbReference>
<evidence type="ECO:0000313" key="1">
    <source>
        <dbReference type="EMBL" id="ETX01850.1"/>
    </source>
</evidence>
<evidence type="ECO:0000313" key="2">
    <source>
        <dbReference type="Proteomes" id="UP000019141"/>
    </source>
</evidence>
<name>W4LVD3_ENTF1</name>
<dbReference type="SUPFAM" id="SSF53335">
    <property type="entry name" value="S-adenosyl-L-methionine-dependent methyltransferases"/>
    <property type="match status" value="1"/>
</dbReference>
<proteinExistence type="predicted"/>
<dbReference type="Proteomes" id="UP000019141">
    <property type="component" value="Unassembled WGS sequence"/>
</dbReference>
<sequence>MLFGREKRYGETDWKRRLGYTLLGEMHIPGRLRVWHLINALRHLGFWQPRPLTLLDAGGGEGAFAYYCARRFPAWQVVVADDEPETIARGQRMVDGLGLHNIQVQQVDLTALHATACYDIVICSDVLEHIEDDHTVVRHLARALKPGGVLCLTSPSIPQRRHLALVAWREQRIGFHPSQYGHVRDGYSAADMQHFLEANGLTVEVLRWTFGRFGTLMFDIFFVAGDNRPSPLAYAALFPFYMGLSALDVALPNHSGSAIMAVGRKP</sequence>
<dbReference type="AlphaFoldDB" id="W4LVD3"/>
<evidence type="ECO:0008006" key="3">
    <source>
        <dbReference type="Google" id="ProtNLM"/>
    </source>
</evidence>
<accession>W4LVD3</accession>
<dbReference type="HOGENOM" id="CLU_1015180_0_0_7"/>